<evidence type="ECO:0000256" key="1">
    <source>
        <dbReference type="ARBA" id="ARBA00022737"/>
    </source>
</evidence>
<dbReference type="PROSITE" id="PS50005">
    <property type="entry name" value="TPR"/>
    <property type="match status" value="1"/>
</dbReference>
<dbReference type="InterPro" id="IPR019734">
    <property type="entry name" value="TPR_rpt"/>
</dbReference>
<dbReference type="SUPFAM" id="SSF49452">
    <property type="entry name" value="Starch-binding domain-like"/>
    <property type="match status" value="1"/>
</dbReference>
<feature type="domain" description="Rhamnogalacturonan lyase" evidence="4">
    <location>
        <begin position="344"/>
        <end position="389"/>
    </location>
</feature>
<gene>
    <name evidence="5" type="ORF">G3M70_16980</name>
</gene>
<accession>A0A7T0BYV5</accession>
<dbReference type="SUPFAM" id="SSF48452">
    <property type="entry name" value="TPR-like"/>
    <property type="match status" value="1"/>
</dbReference>
<dbReference type="Pfam" id="PF14559">
    <property type="entry name" value="TPR_19"/>
    <property type="match status" value="1"/>
</dbReference>
<sequence length="462" mass="52727">MRNWIIYSIVFAILTTTNALALPGPPLDRAFRLSKQGLWEDSIPYFQKALEADPGNQLAQANLGVAYSQVGKYKEAMHAYDAALSMGYDSANFRYLRGLALLKLELINEAEKEMETALKMNPLMPETLYDLGLVYILQNRNKDAMELVKKLYRRNHTLSEKLFHEIPSNYKVSSVDDGGVLTGTVHLTGRKPKPRVFHLIHAPNIKFCGRISDGMGHRILHDFVTGPNGELQETVIAIRGLKKGKPFNKKMQTFHIDRCRANNYAIGIMNGEELLIENTDPIRHEIATYQFYKRKVRQTSNKPVTPRSSQIRSAFVKPGSEEFIIKCNLHPFLQTHGLFVDNPYYTITDEKGQFKIDDIPPGTYEVTAWHPYLPASHGTITIESGKSAALNFEFKSTDIRRKLYSNDTKGYRFNTWFDSGENFYGGKRGDDPVEILQKFDNSDRYDEEELKPFDEGLKPLKD</sequence>
<organism evidence="5 6">
    <name type="scientific">Candidatus Nitronauta litoralis</name>
    <dbReference type="NCBI Taxonomy" id="2705533"/>
    <lineage>
        <taxon>Bacteria</taxon>
        <taxon>Pseudomonadati</taxon>
        <taxon>Nitrospinota/Tectimicrobiota group</taxon>
        <taxon>Nitrospinota</taxon>
        <taxon>Nitrospinia</taxon>
        <taxon>Nitrospinales</taxon>
        <taxon>Nitrospinaceae</taxon>
        <taxon>Candidatus Nitronauta</taxon>
    </lineage>
</organism>
<evidence type="ECO:0000259" key="4">
    <source>
        <dbReference type="Pfam" id="PF14686"/>
    </source>
</evidence>
<dbReference type="AlphaFoldDB" id="A0A7T0BYV5"/>
<proteinExistence type="predicted"/>
<dbReference type="InterPro" id="IPR029413">
    <property type="entry name" value="RG-lyase_II"/>
</dbReference>
<dbReference type="Pfam" id="PF14686">
    <property type="entry name" value="fn3_3"/>
    <property type="match status" value="1"/>
</dbReference>
<dbReference type="Gene3D" id="1.25.40.10">
    <property type="entry name" value="Tetratricopeptide repeat domain"/>
    <property type="match status" value="1"/>
</dbReference>
<dbReference type="SMART" id="SM00028">
    <property type="entry name" value="TPR"/>
    <property type="match status" value="4"/>
</dbReference>
<evidence type="ECO:0000313" key="5">
    <source>
        <dbReference type="EMBL" id="QPJ63476.1"/>
    </source>
</evidence>
<protein>
    <submittedName>
        <fullName evidence="5">Tetratricopeptide repeat protein</fullName>
    </submittedName>
</protein>
<dbReference type="InterPro" id="IPR051685">
    <property type="entry name" value="Ycf3/AcsC/BcsC/TPR_MFPF"/>
</dbReference>
<dbReference type="KEGG" id="nli:G3M70_16980"/>
<dbReference type="Gene3D" id="2.60.40.1120">
    <property type="entry name" value="Carboxypeptidase-like, regulatory domain"/>
    <property type="match status" value="1"/>
</dbReference>
<dbReference type="Proteomes" id="UP000594688">
    <property type="component" value="Chromosome"/>
</dbReference>
<name>A0A7T0BYV5_9BACT</name>
<dbReference type="GO" id="GO:0030246">
    <property type="term" value="F:carbohydrate binding"/>
    <property type="evidence" value="ECO:0007669"/>
    <property type="project" value="InterPro"/>
</dbReference>
<evidence type="ECO:0000256" key="2">
    <source>
        <dbReference type="ARBA" id="ARBA00022803"/>
    </source>
</evidence>
<dbReference type="InterPro" id="IPR011990">
    <property type="entry name" value="TPR-like_helical_dom_sf"/>
</dbReference>
<dbReference type="InterPro" id="IPR013784">
    <property type="entry name" value="Carb-bd-like_fold"/>
</dbReference>
<dbReference type="EMBL" id="CP048685">
    <property type="protein sequence ID" value="QPJ63476.1"/>
    <property type="molecule type" value="Genomic_DNA"/>
</dbReference>
<keyword evidence="2 3" id="KW-0802">TPR repeat</keyword>
<keyword evidence="1" id="KW-0677">Repeat</keyword>
<reference evidence="5 6" key="1">
    <citation type="submission" date="2020-02" db="EMBL/GenBank/DDBJ databases">
        <title>Genomic and physiological characterization of two novel Nitrospinaceae genera.</title>
        <authorList>
            <person name="Mueller A.J."/>
            <person name="Jung M.-Y."/>
            <person name="Strachan C.R."/>
            <person name="Herbold C.W."/>
            <person name="Kirkegaard R.H."/>
            <person name="Daims H."/>
        </authorList>
    </citation>
    <scope>NUCLEOTIDE SEQUENCE [LARGE SCALE GENOMIC DNA]</scope>
    <source>
        <strain evidence="5">EB</strain>
    </source>
</reference>
<dbReference type="PANTHER" id="PTHR44943">
    <property type="entry name" value="CELLULOSE SYNTHASE OPERON PROTEIN C"/>
    <property type="match status" value="1"/>
</dbReference>
<feature type="repeat" description="TPR" evidence="3">
    <location>
        <begin position="57"/>
        <end position="90"/>
    </location>
</feature>
<dbReference type="PANTHER" id="PTHR44943:SF8">
    <property type="entry name" value="TPR REPEAT-CONTAINING PROTEIN MJ0263"/>
    <property type="match status" value="1"/>
</dbReference>
<evidence type="ECO:0000256" key="3">
    <source>
        <dbReference type="PROSITE-ProRule" id="PRU00339"/>
    </source>
</evidence>
<evidence type="ECO:0000313" key="6">
    <source>
        <dbReference type="Proteomes" id="UP000594688"/>
    </source>
</evidence>